<reference evidence="6 7" key="1">
    <citation type="submission" date="2021-03" db="EMBL/GenBank/DDBJ databases">
        <authorList>
            <person name="Kim M.K."/>
        </authorList>
    </citation>
    <scope>NUCLEOTIDE SEQUENCE [LARGE SCALE GENOMIC DNA]</scope>
    <source>
        <strain evidence="6 7">BT507</strain>
    </source>
</reference>
<dbReference type="EMBL" id="JAGETX010000003">
    <property type="protein sequence ID" value="MBO3270554.1"/>
    <property type="molecule type" value="Genomic_DNA"/>
</dbReference>
<gene>
    <name evidence="6" type="ORF">J4D97_07830</name>
</gene>
<keyword evidence="7" id="KW-1185">Reference proteome</keyword>
<evidence type="ECO:0000256" key="3">
    <source>
        <dbReference type="ARBA" id="ARBA00023157"/>
    </source>
</evidence>
<dbReference type="PROSITE" id="PS50279">
    <property type="entry name" value="BPTI_KUNITZ_2"/>
    <property type="match status" value="1"/>
</dbReference>
<evidence type="ECO:0000256" key="4">
    <source>
        <dbReference type="SAM" id="SignalP"/>
    </source>
</evidence>
<dbReference type="InterPro" id="IPR050098">
    <property type="entry name" value="TFPI/VKTCI-like"/>
</dbReference>
<sequence length="89" mass="9712">MKKTLLLFSATALFSSATCSQKDNDPEPEPAIEPTPLCLLVPDAGLCNAAFVRYYFDPREKKCKAFTWGGCGGIVPFNTLQECKDCGCK</sequence>
<proteinExistence type="predicted"/>
<name>A0ABS3TD47_9BACT</name>
<dbReference type="RefSeq" id="WP_208307093.1">
    <property type="nucleotide sequence ID" value="NZ_JAGETX010000003.1"/>
</dbReference>
<feature type="domain" description="BPTI/Kunitz inhibitor" evidence="5">
    <location>
        <begin position="38"/>
        <end position="86"/>
    </location>
</feature>
<keyword evidence="2" id="KW-0722">Serine protease inhibitor</keyword>
<dbReference type="PANTHER" id="PTHR10083">
    <property type="entry name" value="KUNITZ-TYPE PROTEASE INHIBITOR-RELATED"/>
    <property type="match status" value="1"/>
</dbReference>
<evidence type="ECO:0000259" key="5">
    <source>
        <dbReference type="PROSITE" id="PS50279"/>
    </source>
</evidence>
<dbReference type="SUPFAM" id="SSF57362">
    <property type="entry name" value="BPTI-like"/>
    <property type="match status" value="1"/>
</dbReference>
<dbReference type="Gene3D" id="4.10.410.10">
    <property type="entry name" value="Pancreatic trypsin inhibitor Kunitz domain"/>
    <property type="match status" value="1"/>
</dbReference>
<evidence type="ECO:0000313" key="7">
    <source>
        <dbReference type="Proteomes" id="UP000670527"/>
    </source>
</evidence>
<dbReference type="InterPro" id="IPR036880">
    <property type="entry name" value="Kunitz_BPTI_sf"/>
</dbReference>
<dbReference type="PANTHER" id="PTHR10083:SF328">
    <property type="entry name" value="TISSUE FACTOR PATHWAY INHIBITOR"/>
    <property type="match status" value="1"/>
</dbReference>
<dbReference type="Pfam" id="PF00014">
    <property type="entry name" value="Kunitz_BPTI"/>
    <property type="match status" value="1"/>
</dbReference>
<feature type="chain" id="PRO_5045835413" evidence="4">
    <location>
        <begin position="22"/>
        <end position="89"/>
    </location>
</feature>
<keyword evidence="4" id="KW-0732">Signal</keyword>
<accession>A0ABS3TD47</accession>
<evidence type="ECO:0000256" key="1">
    <source>
        <dbReference type="ARBA" id="ARBA00022690"/>
    </source>
</evidence>
<dbReference type="SMART" id="SM00131">
    <property type="entry name" value="KU"/>
    <property type="match status" value="1"/>
</dbReference>
<evidence type="ECO:0000313" key="6">
    <source>
        <dbReference type="EMBL" id="MBO3270554.1"/>
    </source>
</evidence>
<dbReference type="CDD" id="cd00109">
    <property type="entry name" value="Kunitz-type"/>
    <property type="match status" value="1"/>
</dbReference>
<organism evidence="6 7">
    <name type="scientific">Hymenobacter defluvii</name>
    <dbReference type="NCBI Taxonomy" id="2054411"/>
    <lineage>
        <taxon>Bacteria</taxon>
        <taxon>Pseudomonadati</taxon>
        <taxon>Bacteroidota</taxon>
        <taxon>Cytophagia</taxon>
        <taxon>Cytophagales</taxon>
        <taxon>Hymenobacteraceae</taxon>
        <taxon>Hymenobacter</taxon>
    </lineage>
</organism>
<keyword evidence="1" id="KW-0646">Protease inhibitor</keyword>
<evidence type="ECO:0000256" key="2">
    <source>
        <dbReference type="ARBA" id="ARBA00022900"/>
    </source>
</evidence>
<dbReference type="Proteomes" id="UP000670527">
    <property type="component" value="Unassembled WGS sequence"/>
</dbReference>
<keyword evidence="3" id="KW-1015">Disulfide bond</keyword>
<protein>
    <submittedName>
        <fullName evidence="6">BPTI/Kunitz domain-containing protein</fullName>
    </submittedName>
</protein>
<feature type="signal peptide" evidence="4">
    <location>
        <begin position="1"/>
        <end position="21"/>
    </location>
</feature>
<comment type="caution">
    <text evidence="6">The sequence shown here is derived from an EMBL/GenBank/DDBJ whole genome shotgun (WGS) entry which is preliminary data.</text>
</comment>
<dbReference type="InterPro" id="IPR002223">
    <property type="entry name" value="Kunitz_BPTI"/>
</dbReference>